<protein>
    <submittedName>
        <fullName evidence="1">Uncharacterized protein</fullName>
    </submittedName>
</protein>
<organism evidence="1">
    <name type="scientific">marine sediment metagenome</name>
    <dbReference type="NCBI Taxonomy" id="412755"/>
    <lineage>
        <taxon>unclassified sequences</taxon>
        <taxon>metagenomes</taxon>
        <taxon>ecological metagenomes</taxon>
    </lineage>
</organism>
<accession>A0A0F9GW81</accession>
<dbReference type="EMBL" id="LAZR01018807">
    <property type="protein sequence ID" value="KKL94901.1"/>
    <property type="molecule type" value="Genomic_DNA"/>
</dbReference>
<sequence>MEKVIVIIGRLTKAPFLLSRTNQDDRNWLQDTFEISPGRAATLVATMNQDTMGTSQRVTVALDYRQLARYTVRRNVEKLTRYWKYPKVLEHIEEDDPKEELHPIELRPYFRRQFTYMI</sequence>
<reference evidence="1" key="1">
    <citation type="journal article" date="2015" name="Nature">
        <title>Complex archaea that bridge the gap between prokaryotes and eukaryotes.</title>
        <authorList>
            <person name="Spang A."/>
            <person name="Saw J.H."/>
            <person name="Jorgensen S.L."/>
            <person name="Zaremba-Niedzwiedzka K."/>
            <person name="Martijn J."/>
            <person name="Lind A.E."/>
            <person name="van Eijk R."/>
            <person name="Schleper C."/>
            <person name="Guy L."/>
            <person name="Ettema T.J."/>
        </authorList>
    </citation>
    <scope>NUCLEOTIDE SEQUENCE</scope>
</reference>
<comment type="caution">
    <text evidence="1">The sequence shown here is derived from an EMBL/GenBank/DDBJ whole genome shotgun (WGS) entry which is preliminary data.</text>
</comment>
<evidence type="ECO:0000313" key="1">
    <source>
        <dbReference type="EMBL" id="KKL94901.1"/>
    </source>
</evidence>
<name>A0A0F9GW81_9ZZZZ</name>
<dbReference type="AlphaFoldDB" id="A0A0F9GW81"/>
<proteinExistence type="predicted"/>
<gene>
    <name evidence="1" type="ORF">LCGC14_1859980</name>
</gene>